<dbReference type="Pfam" id="PF00583">
    <property type="entry name" value="Acetyltransf_1"/>
    <property type="match status" value="1"/>
</dbReference>
<dbReference type="SUPFAM" id="SSF55729">
    <property type="entry name" value="Acyl-CoA N-acyltransferases (Nat)"/>
    <property type="match status" value="1"/>
</dbReference>
<dbReference type="EMBL" id="PVZF01000011">
    <property type="protein sequence ID" value="PRY12233.1"/>
    <property type="molecule type" value="Genomic_DNA"/>
</dbReference>
<dbReference type="GO" id="GO:0016747">
    <property type="term" value="F:acyltransferase activity, transferring groups other than amino-acyl groups"/>
    <property type="evidence" value="ECO:0007669"/>
    <property type="project" value="InterPro"/>
</dbReference>
<dbReference type="RefSeq" id="WP_106213832.1">
    <property type="nucleotide sequence ID" value="NZ_PVZF01000011.1"/>
</dbReference>
<dbReference type="InterPro" id="IPR016181">
    <property type="entry name" value="Acyl_CoA_acyltransferase"/>
</dbReference>
<evidence type="ECO:0000313" key="5">
    <source>
        <dbReference type="Proteomes" id="UP000238083"/>
    </source>
</evidence>
<evidence type="ECO:0000256" key="2">
    <source>
        <dbReference type="ARBA" id="ARBA00023315"/>
    </source>
</evidence>
<evidence type="ECO:0000259" key="3">
    <source>
        <dbReference type="PROSITE" id="PS51186"/>
    </source>
</evidence>
<gene>
    <name evidence="4" type="ORF">CLV37_111190</name>
</gene>
<dbReference type="CDD" id="cd04301">
    <property type="entry name" value="NAT_SF"/>
    <property type="match status" value="1"/>
</dbReference>
<evidence type="ECO:0000313" key="4">
    <source>
        <dbReference type="EMBL" id="PRY12233.1"/>
    </source>
</evidence>
<protein>
    <submittedName>
        <fullName evidence="4">N-acetylglutamate synthase-like GNAT family acetyltransferase</fullName>
    </submittedName>
</protein>
<keyword evidence="1 4" id="KW-0808">Transferase</keyword>
<sequence length="151" mass="16172">MDHRLRVRTPADVDVVIGWVPDAEALYRFAGPGLTWPVTAEQVHESTAAAGSSAWVLEVDGRTTGHAQLTRSGDAVRLSRVLVDPARRGQGHGRRLLVAVIEQARRDGGRRLDLNVVVGNGTAHHLYTALGFAPVAAQPVPDMIAMSKDLG</sequence>
<keyword evidence="2" id="KW-0012">Acyltransferase</keyword>
<dbReference type="PROSITE" id="PS51186">
    <property type="entry name" value="GNAT"/>
    <property type="match status" value="1"/>
</dbReference>
<dbReference type="Proteomes" id="UP000238083">
    <property type="component" value="Unassembled WGS sequence"/>
</dbReference>
<keyword evidence="5" id="KW-1185">Reference proteome</keyword>
<dbReference type="Gene3D" id="3.40.630.30">
    <property type="match status" value="1"/>
</dbReference>
<reference evidence="4 5" key="1">
    <citation type="submission" date="2018-03" db="EMBL/GenBank/DDBJ databases">
        <title>Genomic Encyclopedia of Archaeal and Bacterial Type Strains, Phase II (KMG-II): from individual species to whole genera.</title>
        <authorList>
            <person name="Goeker M."/>
        </authorList>
    </citation>
    <scope>NUCLEOTIDE SEQUENCE [LARGE SCALE GENOMIC DNA]</scope>
    <source>
        <strain evidence="4 5">DSM 19711</strain>
    </source>
</reference>
<dbReference type="PANTHER" id="PTHR43877">
    <property type="entry name" value="AMINOALKYLPHOSPHONATE N-ACETYLTRANSFERASE-RELATED-RELATED"/>
    <property type="match status" value="1"/>
</dbReference>
<dbReference type="InterPro" id="IPR050832">
    <property type="entry name" value="Bact_Acetyltransf"/>
</dbReference>
<dbReference type="OrthoDB" id="9814648at2"/>
<comment type="caution">
    <text evidence="4">The sequence shown here is derived from an EMBL/GenBank/DDBJ whole genome shotgun (WGS) entry which is preliminary data.</text>
</comment>
<proteinExistence type="predicted"/>
<name>A0A2T0QZX4_9ACTN</name>
<dbReference type="AlphaFoldDB" id="A0A2T0QZX4"/>
<feature type="domain" description="N-acetyltransferase" evidence="3">
    <location>
        <begin position="13"/>
        <end position="151"/>
    </location>
</feature>
<dbReference type="InterPro" id="IPR000182">
    <property type="entry name" value="GNAT_dom"/>
</dbReference>
<accession>A0A2T0QZX4</accession>
<organism evidence="4 5">
    <name type="scientific">Kineococcus rhizosphaerae</name>
    <dbReference type="NCBI Taxonomy" id="559628"/>
    <lineage>
        <taxon>Bacteria</taxon>
        <taxon>Bacillati</taxon>
        <taxon>Actinomycetota</taxon>
        <taxon>Actinomycetes</taxon>
        <taxon>Kineosporiales</taxon>
        <taxon>Kineosporiaceae</taxon>
        <taxon>Kineococcus</taxon>
    </lineage>
</organism>
<evidence type="ECO:0000256" key="1">
    <source>
        <dbReference type="ARBA" id="ARBA00022679"/>
    </source>
</evidence>